<name>A0ABT0KY78_9GAMM</name>
<keyword evidence="5 8" id="KW-0812">Transmembrane</keyword>
<evidence type="ECO:0000256" key="4">
    <source>
        <dbReference type="ARBA" id="ARBA00022475"/>
    </source>
</evidence>
<evidence type="ECO:0000256" key="7">
    <source>
        <dbReference type="ARBA" id="ARBA00023136"/>
    </source>
</evidence>
<dbReference type="RefSeq" id="WP_188839881.1">
    <property type="nucleotide sequence ID" value="NZ_BMOT01000001.1"/>
</dbReference>
<feature type="transmembrane region" description="Helical" evidence="8">
    <location>
        <begin position="127"/>
        <end position="149"/>
    </location>
</feature>
<keyword evidence="7 8" id="KW-0472">Membrane</keyword>
<sequence length="308" mass="33405">MAIFSIIFPLIFMVSLGYLLTRLTFFNKEQISGISKFTFYVSIPAFLFINMLAAPLSQSFDVKSLLVFYLPVLAVYTLGYRFNRQFAQTHLKSRDASAVFALGSSYSNTVLVGLPIIMAAIGEAMIGQVFMIITFHSALLFAITFILAARAGEQGFSWGTFTRNMVLNPVVLSISLGMIANAVGLSLFAALEGGLILLAKPALACALFVLGANLSFYKISQDWPLALCASFLKIILLPACVFITGKWLLVLPAQTLTMLVLLSASPLGVNAYLIATELKQHESTLGTTVVLSTILSVLSFSIWLALLT</sequence>
<feature type="transmembrane region" description="Helical" evidence="8">
    <location>
        <begin position="170"/>
        <end position="191"/>
    </location>
</feature>
<protein>
    <submittedName>
        <fullName evidence="9">AEC family transporter</fullName>
    </submittedName>
</protein>
<keyword evidence="4" id="KW-1003">Cell membrane</keyword>
<dbReference type="Proteomes" id="UP001203212">
    <property type="component" value="Unassembled WGS sequence"/>
</dbReference>
<evidence type="ECO:0000256" key="3">
    <source>
        <dbReference type="ARBA" id="ARBA00022448"/>
    </source>
</evidence>
<dbReference type="PANTHER" id="PTHR36838:SF3">
    <property type="entry name" value="TRANSPORTER AUXIN EFFLUX CARRIER EC FAMILY"/>
    <property type="match status" value="1"/>
</dbReference>
<evidence type="ECO:0000256" key="2">
    <source>
        <dbReference type="ARBA" id="ARBA00010145"/>
    </source>
</evidence>
<dbReference type="Gene3D" id="1.20.1530.20">
    <property type="match status" value="1"/>
</dbReference>
<feature type="transmembrane region" description="Helical" evidence="8">
    <location>
        <begin position="223"/>
        <end position="245"/>
    </location>
</feature>
<dbReference type="EMBL" id="JAKILK010000001">
    <property type="protein sequence ID" value="MCL1116200.1"/>
    <property type="molecule type" value="Genomic_DNA"/>
</dbReference>
<evidence type="ECO:0000256" key="8">
    <source>
        <dbReference type="SAM" id="Phobius"/>
    </source>
</evidence>
<evidence type="ECO:0000313" key="9">
    <source>
        <dbReference type="EMBL" id="MCL1116200.1"/>
    </source>
</evidence>
<keyword evidence="3" id="KW-0813">Transport</keyword>
<evidence type="ECO:0000256" key="1">
    <source>
        <dbReference type="ARBA" id="ARBA00004651"/>
    </source>
</evidence>
<comment type="similarity">
    <text evidence="2">Belongs to the auxin efflux carrier (TC 2.A.69) family.</text>
</comment>
<evidence type="ECO:0000313" key="10">
    <source>
        <dbReference type="Proteomes" id="UP001203212"/>
    </source>
</evidence>
<feature type="transmembrane region" description="Helical" evidence="8">
    <location>
        <begin position="251"/>
        <end position="273"/>
    </location>
</feature>
<evidence type="ECO:0000256" key="6">
    <source>
        <dbReference type="ARBA" id="ARBA00022989"/>
    </source>
</evidence>
<reference evidence="9 10" key="1">
    <citation type="submission" date="2022-01" db="EMBL/GenBank/DDBJ databases">
        <title>Whole genome-based taxonomy of the Shewanellaceae.</title>
        <authorList>
            <person name="Martin-Rodriguez A.J."/>
        </authorList>
    </citation>
    <scope>NUCLEOTIDE SEQUENCE [LARGE SCALE GENOMIC DNA]</scope>
    <source>
        <strain evidence="9 10">JCM 17801</strain>
    </source>
</reference>
<organism evidence="9 10">
    <name type="scientific">Shewanella aestuarii</name>
    <dbReference type="NCBI Taxonomy" id="1028752"/>
    <lineage>
        <taxon>Bacteria</taxon>
        <taxon>Pseudomonadati</taxon>
        <taxon>Pseudomonadota</taxon>
        <taxon>Gammaproteobacteria</taxon>
        <taxon>Alteromonadales</taxon>
        <taxon>Shewanellaceae</taxon>
        <taxon>Shewanella</taxon>
    </lineage>
</organism>
<proteinExistence type="inferred from homology"/>
<evidence type="ECO:0000256" key="5">
    <source>
        <dbReference type="ARBA" id="ARBA00022692"/>
    </source>
</evidence>
<feature type="transmembrane region" description="Helical" evidence="8">
    <location>
        <begin position="6"/>
        <end position="25"/>
    </location>
</feature>
<feature type="transmembrane region" description="Helical" evidence="8">
    <location>
        <begin position="62"/>
        <end position="79"/>
    </location>
</feature>
<gene>
    <name evidence="9" type="ORF">L2689_02955</name>
</gene>
<keyword evidence="6 8" id="KW-1133">Transmembrane helix</keyword>
<comment type="caution">
    <text evidence="9">The sequence shown here is derived from an EMBL/GenBank/DDBJ whole genome shotgun (WGS) entry which is preliminary data.</text>
</comment>
<feature type="transmembrane region" description="Helical" evidence="8">
    <location>
        <begin position="285"/>
        <end position="306"/>
    </location>
</feature>
<dbReference type="PANTHER" id="PTHR36838">
    <property type="entry name" value="AUXIN EFFLUX CARRIER FAMILY PROTEIN"/>
    <property type="match status" value="1"/>
</dbReference>
<feature type="transmembrane region" description="Helical" evidence="8">
    <location>
        <begin position="197"/>
        <end position="216"/>
    </location>
</feature>
<feature type="transmembrane region" description="Helical" evidence="8">
    <location>
        <begin position="99"/>
        <end position="121"/>
    </location>
</feature>
<dbReference type="InterPro" id="IPR004776">
    <property type="entry name" value="Mem_transp_PIN-like"/>
</dbReference>
<keyword evidence="10" id="KW-1185">Reference proteome</keyword>
<comment type="subcellular location">
    <subcellularLocation>
        <location evidence="1">Cell membrane</location>
        <topology evidence="1">Multi-pass membrane protein</topology>
    </subcellularLocation>
</comment>
<feature type="transmembrane region" description="Helical" evidence="8">
    <location>
        <begin position="37"/>
        <end position="56"/>
    </location>
</feature>
<accession>A0ABT0KY78</accession>
<dbReference type="Pfam" id="PF03547">
    <property type="entry name" value="Mem_trans"/>
    <property type="match status" value="2"/>
</dbReference>
<dbReference type="InterPro" id="IPR038770">
    <property type="entry name" value="Na+/solute_symporter_sf"/>
</dbReference>